<dbReference type="EMBL" id="CP021744">
    <property type="protein sequence ID" value="ARZ66007.1"/>
    <property type="molecule type" value="Genomic_DNA"/>
</dbReference>
<protein>
    <submittedName>
        <fullName evidence="2">Uncharacterized protein</fullName>
    </submittedName>
</protein>
<proteinExistence type="predicted"/>
<gene>
    <name evidence="2" type="ORF">SMD11_0341</name>
</gene>
<evidence type="ECO:0000256" key="1">
    <source>
        <dbReference type="SAM" id="Phobius"/>
    </source>
</evidence>
<dbReference type="KEGG" id="salj:SMD11_0341"/>
<keyword evidence="1" id="KW-0472">Membrane</keyword>
<feature type="transmembrane region" description="Helical" evidence="1">
    <location>
        <begin position="12"/>
        <end position="30"/>
    </location>
</feature>
<keyword evidence="1" id="KW-1133">Transmembrane helix</keyword>
<accession>A0A1Z2KVC5</accession>
<sequence length="44" mass="4693">MPAPYPPGRPRPLADVLAVWIIACGGLLYVRDARGARGWSVSVS</sequence>
<dbReference type="Proteomes" id="UP000195755">
    <property type="component" value="Chromosome"/>
</dbReference>
<evidence type="ECO:0000313" key="2">
    <source>
        <dbReference type="EMBL" id="ARZ66007.1"/>
    </source>
</evidence>
<dbReference type="AlphaFoldDB" id="A0A1Z2KVC5"/>
<name>A0A1Z2KVC5_9ACTN</name>
<reference evidence="2 3" key="1">
    <citation type="submission" date="2017-06" db="EMBL/GenBank/DDBJ databases">
        <title>Streptomyces albireticuli Genome sequencing and assembly.</title>
        <authorList>
            <person name="Wang Y."/>
            <person name="Du B."/>
            <person name="Ding Y."/>
            <person name="Liu H."/>
            <person name="Hou Q."/>
            <person name="Liu K."/>
            <person name="Yao L."/>
            <person name="Wang C."/>
        </authorList>
    </citation>
    <scope>NUCLEOTIDE SEQUENCE [LARGE SCALE GENOMIC DNA]</scope>
    <source>
        <strain evidence="2 3">MDJK11</strain>
    </source>
</reference>
<evidence type="ECO:0000313" key="3">
    <source>
        <dbReference type="Proteomes" id="UP000195755"/>
    </source>
</evidence>
<keyword evidence="1" id="KW-0812">Transmembrane</keyword>
<dbReference type="RefSeq" id="WP_267896794.1">
    <property type="nucleotide sequence ID" value="NZ_CP021744.1"/>
</dbReference>
<organism evidence="2 3">
    <name type="scientific">Streptomyces albireticuli</name>
    <dbReference type="NCBI Taxonomy" id="1940"/>
    <lineage>
        <taxon>Bacteria</taxon>
        <taxon>Bacillati</taxon>
        <taxon>Actinomycetota</taxon>
        <taxon>Actinomycetes</taxon>
        <taxon>Kitasatosporales</taxon>
        <taxon>Streptomycetaceae</taxon>
        <taxon>Streptomyces</taxon>
    </lineage>
</organism>